<evidence type="ECO:0000256" key="9">
    <source>
        <dbReference type="SAM" id="Phobius"/>
    </source>
</evidence>
<feature type="transmembrane region" description="Helical" evidence="9">
    <location>
        <begin position="112"/>
        <end position="136"/>
    </location>
</feature>
<dbReference type="AlphaFoldDB" id="A0A376KYN0"/>
<comment type="subcellular location">
    <subcellularLocation>
        <location evidence="1">Cell membrane</location>
        <topology evidence="1">Multi-pass membrane protein</topology>
    </subcellularLocation>
</comment>
<evidence type="ECO:0000313" key="13">
    <source>
        <dbReference type="Proteomes" id="UP000255460"/>
    </source>
</evidence>
<evidence type="ECO:0000256" key="7">
    <source>
        <dbReference type="ARBA" id="ARBA00023137"/>
    </source>
</evidence>
<feature type="domain" description="AAA" evidence="10">
    <location>
        <begin position="230"/>
        <end position="341"/>
    </location>
</feature>
<dbReference type="InterPro" id="IPR032807">
    <property type="entry name" value="GNVR"/>
</dbReference>
<dbReference type="CDD" id="cd05387">
    <property type="entry name" value="BY-kinase"/>
    <property type="match status" value="1"/>
</dbReference>
<keyword evidence="4" id="KW-0547">Nucleotide-binding</keyword>
<evidence type="ECO:0000256" key="8">
    <source>
        <dbReference type="ARBA" id="ARBA00053015"/>
    </source>
</evidence>
<keyword evidence="3 12" id="KW-0808">Transferase</keyword>
<dbReference type="FunFam" id="3.40.50.300:FF:000527">
    <property type="entry name" value="Tyrosine-protein kinase etk"/>
    <property type="match status" value="1"/>
</dbReference>
<dbReference type="Gene3D" id="3.40.50.300">
    <property type="entry name" value="P-loop containing nucleotide triphosphate hydrolases"/>
    <property type="match status" value="1"/>
</dbReference>
<dbReference type="Proteomes" id="UP000255460">
    <property type="component" value="Unassembled WGS sequence"/>
</dbReference>
<dbReference type="Pfam" id="PF13807">
    <property type="entry name" value="GNVR"/>
    <property type="match status" value="1"/>
</dbReference>
<keyword evidence="9" id="KW-1133">Transmembrane helix</keyword>
<dbReference type="InterPro" id="IPR050445">
    <property type="entry name" value="Bact_polysacc_biosynth/exp"/>
</dbReference>
<dbReference type="InterPro" id="IPR027417">
    <property type="entry name" value="P-loop_NTPase"/>
</dbReference>
<dbReference type="EMBL" id="UFZQ01000001">
    <property type="protein sequence ID" value="STE87110.1"/>
    <property type="molecule type" value="Genomic_DNA"/>
</dbReference>
<dbReference type="Pfam" id="PF13614">
    <property type="entry name" value="AAA_31"/>
    <property type="match status" value="1"/>
</dbReference>
<keyword evidence="6" id="KW-0067">ATP-binding</keyword>
<evidence type="ECO:0000256" key="4">
    <source>
        <dbReference type="ARBA" id="ARBA00022741"/>
    </source>
</evidence>
<protein>
    <submittedName>
        <fullName evidence="12">Cryptic autophosphorylating protein tyrosine kinase Etk</fullName>
        <ecNumber evidence="12">2.7.10.-</ecNumber>
        <ecNumber evidence="12">2.7.10.2</ecNumber>
    </submittedName>
</protein>
<name>A0A376KYN0_ECOLX</name>
<dbReference type="SUPFAM" id="SSF52540">
    <property type="entry name" value="P-loop containing nucleoside triphosphate hydrolases"/>
    <property type="match status" value="1"/>
</dbReference>
<proteinExistence type="inferred from homology"/>
<organism evidence="12 13">
    <name type="scientific">Escherichia coli</name>
    <dbReference type="NCBI Taxonomy" id="562"/>
    <lineage>
        <taxon>Bacteria</taxon>
        <taxon>Pseudomonadati</taxon>
        <taxon>Pseudomonadota</taxon>
        <taxon>Gammaproteobacteria</taxon>
        <taxon>Enterobacterales</taxon>
        <taxon>Enterobacteriaceae</taxon>
        <taxon>Escherichia</taxon>
    </lineage>
</organism>
<dbReference type="GO" id="GO:0042802">
    <property type="term" value="F:identical protein binding"/>
    <property type="evidence" value="ECO:0007669"/>
    <property type="project" value="UniProtKB-ARBA"/>
</dbReference>
<evidence type="ECO:0000259" key="10">
    <source>
        <dbReference type="Pfam" id="PF13614"/>
    </source>
</evidence>
<dbReference type="InterPro" id="IPR005702">
    <property type="entry name" value="Wzc-like_C"/>
</dbReference>
<keyword evidence="9" id="KW-0472">Membrane</keyword>
<dbReference type="EC" id="2.7.10.2" evidence="12"/>
<evidence type="ECO:0000256" key="6">
    <source>
        <dbReference type="ARBA" id="ARBA00022840"/>
    </source>
</evidence>
<dbReference type="GO" id="GO:0005886">
    <property type="term" value="C:plasma membrane"/>
    <property type="evidence" value="ECO:0007669"/>
    <property type="project" value="UniProtKB-SubCell"/>
</dbReference>
<dbReference type="PANTHER" id="PTHR32309:SF32">
    <property type="entry name" value="TYROSINE-PROTEIN KINASE ETK-RELATED"/>
    <property type="match status" value="1"/>
</dbReference>
<dbReference type="NCBIfam" id="TIGR01007">
    <property type="entry name" value="eps_fam"/>
    <property type="match status" value="1"/>
</dbReference>
<keyword evidence="7" id="KW-0829">Tyrosine-protein kinase</keyword>
<reference evidence="12 13" key="1">
    <citation type="submission" date="2018-06" db="EMBL/GenBank/DDBJ databases">
        <authorList>
            <consortium name="Pathogen Informatics"/>
            <person name="Doyle S."/>
        </authorList>
    </citation>
    <scope>NUCLEOTIDE SEQUENCE [LARGE SCALE GENOMIC DNA]</scope>
    <source>
        <strain evidence="12 13">NCTC10418</strain>
    </source>
</reference>
<comment type="catalytic activity">
    <reaction evidence="8">
        <text>L-tyrosyl-[protein] + ATP = O-phospho-L-tyrosyl-[protein] + ADP + H(+)</text>
        <dbReference type="Rhea" id="RHEA:10596"/>
        <dbReference type="Rhea" id="RHEA-COMP:10136"/>
        <dbReference type="Rhea" id="RHEA-COMP:20101"/>
        <dbReference type="ChEBI" id="CHEBI:15378"/>
        <dbReference type="ChEBI" id="CHEBI:30616"/>
        <dbReference type="ChEBI" id="CHEBI:46858"/>
        <dbReference type="ChEBI" id="CHEBI:61978"/>
        <dbReference type="ChEBI" id="CHEBI:456216"/>
    </reaction>
</comment>
<evidence type="ECO:0000256" key="3">
    <source>
        <dbReference type="ARBA" id="ARBA00022679"/>
    </source>
</evidence>
<dbReference type="InterPro" id="IPR025669">
    <property type="entry name" value="AAA_dom"/>
</dbReference>
<evidence type="ECO:0000259" key="11">
    <source>
        <dbReference type="Pfam" id="PF13807"/>
    </source>
</evidence>
<gene>
    <name evidence="12" type="primary">yccC_3</name>
    <name evidence="12" type="ORF">NCTC10418_04770</name>
</gene>
<keyword evidence="9" id="KW-0812">Transmembrane</keyword>
<dbReference type="EC" id="2.7.10.-" evidence="12"/>
<keyword evidence="5 12" id="KW-0418">Kinase</keyword>
<comment type="similarity">
    <text evidence="2">Belongs to the etk/wzc family.</text>
</comment>
<feature type="domain" description="Tyrosine-protein kinase G-rich" evidence="11">
    <location>
        <begin position="55"/>
        <end position="135"/>
    </location>
</feature>
<evidence type="ECO:0000256" key="1">
    <source>
        <dbReference type="ARBA" id="ARBA00004651"/>
    </source>
</evidence>
<dbReference type="PANTHER" id="PTHR32309">
    <property type="entry name" value="TYROSINE-PROTEIN KINASE"/>
    <property type="match status" value="1"/>
</dbReference>
<dbReference type="GO" id="GO:0005524">
    <property type="term" value="F:ATP binding"/>
    <property type="evidence" value="ECO:0007669"/>
    <property type="project" value="UniProtKB-KW"/>
</dbReference>
<accession>A0A376KYN0</accession>
<sequence length="413" mass="46244">MNVDNQLNELTFREAEISQLYKKDHPTYRALLEKRQTLEQERKRLNKRVSAMPSTQQEVLRLSRDVEAGRAVYLQLLNRQQELSISKSSAIGNVRIIDPAVTQPQPVKPKKALNVVLGFILGLFISVGAVLARAMLRRGVEAPEQLEEHGISVYATIPMSEWLDKRTRLRKKNLFSNQQRHRTKNIPFLAVDNPADSAVEAVRALRTSLHFAMMETENNILMITGATPDSGKTFVSSTLAAVIAQSDQKVLFIDADLRRGYSHNLFTVSNEHGLSEYLAGKDELNKVIQHFGKGGFDVITRGQVPPNPSELLMRDRMRQLLEWANDHYDLVIVDTPPMLAVSDAAVVGRSVGTSLLVARFGLNTAKEVSLSMQRLEQAGVNIKGAILNGVIKRASTAYSYGYNYYGYSYSEKE</sequence>
<evidence type="ECO:0000313" key="12">
    <source>
        <dbReference type="EMBL" id="STE87110.1"/>
    </source>
</evidence>
<dbReference type="GO" id="GO:0004715">
    <property type="term" value="F:non-membrane spanning protein tyrosine kinase activity"/>
    <property type="evidence" value="ECO:0007669"/>
    <property type="project" value="UniProtKB-EC"/>
</dbReference>
<evidence type="ECO:0000256" key="5">
    <source>
        <dbReference type="ARBA" id="ARBA00022777"/>
    </source>
</evidence>
<evidence type="ECO:0000256" key="2">
    <source>
        <dbReference type="ARBA" id="ARBA00008883"/>
    </source>
</evidence>